<feature type="transmembrane region" description="Helical" evidence="6">
    <location>
        <begin position="98"/>
        <end position="121"/>
    </location>
</feature>
<proteinExistence type="predicted"/>
<dbReference type="PANTHER" id="PTHR30086">
    <property type="entry name" value="ARGININE EXPORTER PROTEIN ARGO"/>
    <property type="match status" value="1"/>
</dbReference>
<accession>A0ABV7DU60</accession>
<protein>
    <submittedName>
        <fullName evidence="7">LysE/ArgO family amino acid transporter</fullName>
    </submittedName>
</protein>
<evidence type="ECO:0000313" key="8">
    <source>
        <dbReference type="Proteomes" id="UP001595445"/>
    </source>
</evidence>
<feature type="transmembrane region" description="Helical" evidence="6">
    <location>
        <begin position="67"/>
        <end position="86"/>
    </location>
</feature>
<evidence type="ECO:0000256" key="2">
    <source>
        <dbReference type="ARBA" id="ARBA00022475"/>
    </source>
</evidence>
<evidence type="ECO:0000256" key="4">
    <source>
        <dbReference type="ARBA" id="ARBA00022989"/>
    </source>
</evidence>
<keyword evidence="5 6" id="KW-0472">Membrane</keyword>
<feature type="transmembrane region" description="Helical" evidence="6">
    <location>
        <begin position="6"/>
        <end position="26"/>
    </location>
</feature>
<dbReference type="Pfam" id="PF01810">
    <property type="entry name" value="LysE"/>
    <property type="match status" value="1"/>
</dbReference>
<organism evidence="7 8">
    <name type="scientific">Tabrizicola soli</name>
    <dbReference type="NCBI Taxonomy" id="2185115"/>
    <lineage>
        <taxon>Bacteria</taxon>
        <taxon>Pseudomonadati</taxon>
        <taxon>Pseudomonadota</taxon>
        <taxon>Alphaproteobacteria</taxon>
        <taxon>Rhodobacterales</taxon>
        <taxon>Paracoccaceae</taxon>
        <taxon>Tabrizicola</taxon>
    </lineage>
</organism>
<keyword evidence="2" id="KW-1003">Cell membrane</keyword>
<evidence type="ECO:0000313" key="7">
    <source>
        <dbReference type="EMBL" id="MFC3086108.1"/>
    </source>
</evidence>
<comment type="caution">
    <text evidence="7">The sequence shown here is derived from an EMBL/GenBank/DDBJ whole genome shotgun (WGS) entry which is preliminary data.</text>
</comment>
<dbReference type="EMBL" id="JBHRSM010000015">
    <property type="protein sequence ID" value="MFC3086108.1"/>
    <property type="molecule type" value="Genomic_DNA"/>
</dbReference>
<comment type="subcellular location">
    <subcellularLocation>
        <location evidence="1">Cell membrane</location>
        <topology evidence="1">Multi-pass membrane protein</topology>
    </subcellularLocation>
</comment>
<evidence type="ECO:0000256" key="6">
    <source>
        <dbReference type="SAM" id="Phobius"/>
    </source>
</evidence>
<keyword evidence="8" id="KW-1185">Reference proteome</keyword>
<dbReference type="PANTHER" id="PTHR30086:SF20">
    <property type="entry name" value="ARGININE EXPORTER PROTEIN ARGO-RELATED"/>
    <property type="match status" value="1"/>
</dbReference>
<feature type="transmembrane region" description="Helical" evidence="6">
    <location>
        <begin position="145"/>
        <end position="166"/>
    </location>
</feature>
<keyword evidence="4 6" id="KW-1133">Transmembrane helix</keyword>
<evidence type="ECO:0000256" key="5">
    <source>
        <dbReference type="ARBA" id="ARBA00023136"/>
    </source>
</evidence>
<dbReference type="Proteomes" id="UP001595445">
    <property type="component" value="Unassembled WGS sequence"/>
</dbReference>
<gene>
    <name evidence="7" type="ORF">ACFOD6_08605</name>
</gene>
<feature type="transmembrane region" description="Helical" evidence="6">
    <location>
        <begin position="38"/>
        <end position="61"/>
    </location>
</feature>
<evidence type="ECO:0000256" key="3">
    <source>
        <dbReference type="ARBA" id="ARBA00022692"/>
    </source>
</evidence>
<feature type="transmembrane region" description="Helical" evidence="6">
    <location>
        <begin position="178"/>
        <end position="199"/>
    </location>
</feature>
<name>A0ABV7DU60_9RHOB</name>
<sequence length="201" mass="20596">MIEAAVNGYLVALSLILAIGAQNAFVLRQGLRREHVAAVVAVCALSDAVLIAAGVAGFGTLSARLPWFGAAMRWLGVGFLVVYGALRFRAALQGGEALRPAAAGAAPLGKVLATCLVLTWANPHVYLDTVVLVGSISAQHAPHEWIFGAAAAGASLSFFTALGFGARLLAPVFARPVAWVWLEVGVGLVMWAIAAGLALGG</sequence>
<reference evidence="8" key="1">
    <citation type="journal article" date="2019" name="Int. J. Syst. Evol. Microbiol.">
        <title>The Global Catalogue of Microorganisms (GCM) 10K type strain sequencing project: providing services to taxonomists for standard genome sequencing and annotation.</title>
        <authorList>
            <consortium name="The Broad Institute Genomics Platform"/>
            <consortium name="The Broad Institute Genome Sequencing Center for Infectious Disease"/>
            <person name="Wu L."/>
            <person name="Ma J."/>
        </authorList>
    </citation>
    <scope>NUCLEOTIDE SEQUENCE [LARGE SCALE GENOMIC DNA]</scope>
    <source>
        <strain evidence="8">KCTC 62102</strain>
    </source>
</reference>
<dbReference type="RefSeq" id="WP_197647077.1">
    <property type="nucleotide sequence ID" value="NZ_JAEACP010000022.1"/>
</dbReference>
<dbReference type="InterPro" id="IPR001123">
    <property type="entry name" value="LeuE-type"/>
</dbReference>
<evidence type="ECO:0000256" key="1">
    <source>
        <dbReference type="ARBA" id="ARBA00004651"/>
    </source>
</evidence>
<keyword evidence="3 6" id="KW-0812">Transmembrane</keyword>